<comment type="cofactor">
    <cofactor evidence="1">
        <name>pyridoxal 5'-phosphate</name>
        <dbReference type="ChEBI" id="CHEBI:597326"/>
    </cofactor>
</comment>
<gene>
    <name evidence="13" type="ORF">OFUS_LOCUS25695</name>
</gene>
<dbReference type="InterPro" id="IPR001926">
    <property type="entry name" value="TrpB-like_PALP"/>
</dbReference>
<evidence type="ECO:0000256" key="10">
    <source>
        <dbReference type="ARBA" id="ARBA00041766"/>
    </source>
</evidence>
<dbReference type="Proteomes" id="UP000749559">
    <property type="component" value="Unassembled WGS sequence"/>
</dbReference>
<comment type="subcellular location">
    <subcellularLocation>
        <location evidence="2">Cytoplasm</location>
    </subcellularLocation>
</comment>
<dbReference type="EMBL" id="CAIIXF020000012">
    <property type="protein sequence ID" value="CAH1801967.1"/>
    <property type="molecule type" value="Genomic_DNA"/>
</dbReference>
<accession>A0A8J1TKM1</accession>
<dbReference type="PANTHER" id="PTHR48078">
    <property type="entry name" value="THREONINE DEHYDRATASE, MITOCHONDRIAL-RELATED"/>
    <property type="match status" value="1"/>
</dbReference>
<evidence type="ECO:0000256" key="3">
    <source>
        <dbReference type="ARBA" id="ARBA00004742"/>
    </source>
</evidence>
<evidence type="ECO:0000256" key="12">
    <source>
        <dbReference type="ARBA" id="ARBA00049406"/>
    </source>
</evidence>
<protein>
    <recommendedName>
        <fullName evidence="5">L-serine ammonia-lyase</fullName>
        <ecNumber evidence="5">4.3.1.17</ecNumber>
    </recommendedName>
    <alternativeName>
        <fullName evidence="10">L-serine deaminase</fullName>
    </alternativeName>
    <alternativeName>
        <fullName evidence="11">L-threonine dehydratase</fullName>
    </alternativeName>
</protein>
<evidence type="ECO:0000256" key="1">
    <source>
        <dbReference type="ARBA" id="ARBA00001933"/>
    </source>
</evidence>
<evidence type="ECO:0000256" key="6">
    <source>
        <dbReference type="ARBA" id="ARBA00022432"/>
    </source>
</evidence>
<comment type="caution">
    <text evidence="13">The sequence shown here is derived from an EMBL/GenBank/DDBJ whole genome shotgun (WGS) entry which is preliminary data.</text>
</comment>
<dbReference type="Pfam" id="PF00291">
    <property type="entry name" value="PALP"/>
    <property type="match status" value="1"/>
</dbReference>
<organism evidence="13 14">
    <name type="scientific">Owenia fusiformis</name>
    <name type="common">Polychaete worm</name>
    <dbReference type="NCBI Taxonomy" id="6347"/>
    <lineage>
        <taxon>Eukaryota</taxon>
        <taxon>Metazoa</taxon>
        <taxon>Spiralia</taxon>
        <taxon>Lophotrochozoa</taxon>
        <taxon>Annelida</taxon>
        <taxon>Polychaeta</taxon>
        <taxon>Sedentaria</taxon>
        <taxon>Canalipalpata</taxon>
        <taxon>Sabellida</taxon>
        <taxon>Oweniida</taxon>
        <taxon>Oweniidae</taxon>
        <taxon>Owenia</taxon>
    </lineage>
</organism>
<comment type="similarity">
    <text evidence="4">Belongs to the serine/threonine dehydratase family.</text>
</comment>
<keyword evidence="14" id="KW-1185">Reference proteome</keyword>
<evidence type="ECO:0000256" key="8">
    <source>
        <dbReference type="ARBA" id="ARBA00022898"/>
    </source>
</evidence>
<name>A0A8J1TKM1_OWEFU</name>
<dbReference type="GO" id="GO:0009097">
    <property type="term" value="P:isoleucine biosynthetic process"/>
    <property type="evidence" value="ECO:0007669"/>
    <property type="project" value="TreeGrafter"/>
</dbReference>
<dbReference type="GO" id="GO:0004794">
    <property type="term" value="F:threonine deaminase activity"/>
    <property type="evidence" value="ECO:0007669"/>
    <property type="project" value="TreeGrafter"/>
</dbReference>
<evidence type="ECO:0000256" key="7">
    <source>
        <dbReference type="ARBA" id="ARBA00022490"/>
    </source>
</evidence>
<comment type="pathway">
    <text evidence="3">Carbohydrate biosynthesis; gluconeogenesis.</text>
</comment>
<dbReference type="SMR" id="A0A8J1TKM1"/>
<dbReference type="SUPFAM" id="SSF53686">
    <property type="entry name" value="Tryptophan synthase beta subunit-like PLP-dependent enzymes"/>
    <property type="match status" value="1"/>
</dbReference>
<comment type="catalytic activity">
    <reaction evidence="12">
        <text>L-serine = pyruvate + NH4(+)</text>
        <dbReference type="Rhea" id="RHEA:19169"/>
        <dbReference type="ChEBI" id="CHEBI:15361"/>
        <dbReference type="ChEBI" id="CHEBI:28938"/>
        <dbReference type="ChEBI" id="CHEBI:33384"/>
        <dbReference type="EC" id="4.3.1.17"/>
    </reaction>
</comment>
<dbReference type="GO" id="GO:0005737">
    <property type="term" value="C:cytoplasm"/>
    <property type="evidence" value="ECO:0007669"/>
    <property type="project" value="UniProtKB-SubCell"/>
</dbReference>
<dbReference type="InterPro" id="IPR050147">
    <property type="entry name" value="Ser/Thr_Dehydratase"/>
</dbReference>
<evidence type="ECO:0000256" key="2">
    <source>
        <dbReference type="ARBA" id="ARBA00004496"/>
    </source>
</evidence>
<dbReference type="OrthoDB" id="7773036at2759"/>
<keyword evidence="7" id="KW-0963">Cytoplasm</keyword>
<keyword evidence="8" id="KW-0663">Pyridoxal phosphate</keyword>
<sequence length="343" mass="36896">MFIFRNDVTFGIPPQLPCLTMDQSGRVKPLHVKTPLIESHALSKLTGLKVWLKLENTQPVGTFKIRGIGNLSQKAVSNGCNHLVSSSGGNAGLAAAYAARKLNIAATIVVPETTPEFMRERLREEGATVEVCGKVWDEANKRSLEIAAQPGYTAVHPFDHPDIWEGHASMIEEIKEEMDAPDAVILSVGGGGLLCGAVEGLKRVGWGDVPVVAMETEGANCFSEAIKAGKVVRTESIKSIAKSLGSLSVVEQLLSYMKEHTIHSELVSDQQALSACYRFLDDQKMLVEPACGAALAAGYSNIFPKLQNKGKLPKLKTVVFIVCGGNAVSLKQLDIWKSELGMA</sequence>
<dbReference type="AlphaFoldDB" id="A0A8J1TKM1"/>
<evidence type="ECO:0000256" key="4">
    <source>
        <dbReference type="ARBA" id="ARBA00010869"/>
    </source>
</evidence>
<dbReference type="GO" id="GO:0006565">
    <property type="term" value="P:L-serine catabolic process"/>
    <property type="evidence" value="ECO:0007669"/>
    <property type="project" value="TreeGrafter"/>
</dbReference>
<dbReference type="InterPro" id="IPR036052">
    <property type="entry name" value="TrpB-like_PALP_sf"/>
</dbReference>
<dbReference type="FunFam" id="3.40.50.1100:FF:000040">
    <property type="entry name" value="L-serine dehydratase, putative"/>
    <property type="match status" value="1"/>
</dbReference>
<evidence type="ECO:0000256" key="9">
    <source>
        <dbReference type="ARBA" id="ARBA00023239"/>
    </source>
</evidence>
<dbReference type="PANTHER" id="PTHR48078:SF2">
    <property type="entry name" value="CATABOLIC L-SERINE_THREONINE DEHYDRATASE"/>
    <property type="match status" value="1"/>
</dbReference>
<evidence type="ECO:0000256" key="5">
    <source>
        <dbReference type="ARBA" id="ARBA00012093"/>
    </source>
</evidence>
<evidence type="ECO:0000313" key="14">
    <source>
        <dbReference type="Proteomes" id="UP000749559"/>
    </source>
</evidence>
<dbReference type="GO" id="GO:0003941">
    <property type="term" value="F:L-serine ammonia-lyase activity"/>
    <property type="evidence" value="ECO:0007669"/>
    <property type="project" value="UniProtKB-EC"/>
</dbReference>
<evidence type="ECO:0000256" key="11">
    <source>
        <dbReference type="ARBA" id="ARBA00042605"/>
    </source>
</evidence>
<dbReference type="EC" id="4.3.1.17" evidence="5"/>
<proteinExistence type="inferred from homology"/>
<dbReference type="GO" id="GO:0006567">
    <property type="term" value="P:L-threonine catabolic process"/>
    <property type="evidence" value="ECO:0007669"/>
    <property type="project" value="TreeGrafter"/>
</dbReference>
<dbReference type="GO" id="GO:0006094">
    <property type="term" value="P:gluconeogenesis"/>
    <property type="evidence" value="ECO:0007669"/>
    <property type="project" value="UniProtKB-KW"/>
</dbReference>
<reference evidence="13" key="1">
    <citation type="submission" date="2022-03" db="EMBL/GenBank/DDBJ databases">
        <authorList>
            <person name="Martin C."/>
        </authorList>
    </citation>
    <scope>NUCLEOTIDE SEQUENCE</scope>
</reference>
<dbReference type="Gene3D" id="3.40.50.1100">
    <property type="match status" value="2"/>
</dbReference>
<keyword evidence="6" id="KW-0312">Gluconeogenesis</keyword>
<evidence type="ECO:0000313" key="13">
    <source>
        <dbReference type="EMBL" id="CAH1801967.1"/>
    </source>
</evidence>
<keyword evidence="9" id="KW-0456">Lyase</keyword>